<evidence type="ECO:0000313" key="1">
    <source>
        <dbReference type="EMBL" id="KRN18110.1"/>
    </source>
</evidence>
<dbReference type="InterPro" id="IPR012543">
    <property type="entry name" value="DUF1694"/>
</dbReference>
<dbReference type="Proteomes" id="UP000051442">
    <property type="component" value="Unassembled WGS sequence"/>
</dbReference>
<sequence length="154" mass="17302">MPDKDQLSSHLDNAMYGPQLLHPDEQRHYLGTFRERVSLLMTFEQVAAQEYLTAFQRELAANPTYQVIFNGHVGQGNLRAYIRLAAQSNTAFTIVQDDFYGNQPADSGLVVVAKTAINVYPIAVAEKYPATAEPTTSTADKPNWRTKFKQFFGQ</sequence>
<organism evidence="1 2">
    <name type="scientific">Secundilactobacillus similis DSM 23365 = JCM 2765</name>
    <dbReference type="NCBI Taxonomy" id="1423804"/>
    <lineage>
        <taxon>Bacteria</taxon>
        <taxon>Bacillati</taxon>
        <taxon>Bacillota</taxon>
        <taxon>Bacilli</taxon>
        <taxon>Lactobacillales</taxon>
        <taxon>Lactobacillaceae</taxon>
        <taxon>Secundilactobacillus</taxon>
    </lineage>
</organism>
<proteinExistence type="predicted"/>
<protein>
    <recommendedName>
        <fullName evidence="3">YueI protein</fullName>
    </recommendedName>
</protein>
<dbReference type="InterPro" id="IPR029064">
    <property type="entry name" value="Ribosomal_eL30-like_sf"/>
</dbReference>
<dbReference type="Gene3D" id="3.30.1330.30">
    <property type="match status" value="1"/>
</dbReference>
<dbReference type="STRING" id="1423804.FD14_GL002411"/>
<dbReference type="OrthoDB" id="95278at2"/>
<evidence type="ECO:0000313" key="2">
    <source>
        <dbReference type="Proteomes" id="UP000051442"/>
    </source>
</evidence>
<reference evidence="1 2" key="1">
    <citation type="journal article" date="2015" name="Genome Announc.">
        <title>Expanding the biotechnology potential of lactobacilli through comparative genomics of 213 strains and associated genera.</title>
        <authorList>
            <person name="Sun Z."/>
            <person name="Harris H.M."/>
            <person name="McCann A."/>
            <person name="Guo C."/>
            <person name="Argimon S."/>
            <person name="Zhang W."/>
            <person name="Yang X."/>
            <person name="Jeffery I.B."/>
            <person name="Cooney J.C."/>
            <person name="Kagawa T.F."/>
            <person name="Liu W."/>
            <person name="Song Y."/>
            <person name="Salvetti E."/>
            <person name="Wrobel A."/>
            <person name="Rasinkangas P."/>
            <person name="Parkhill J."/>
            <person name="Rea M.C."/>
            <person name="O'Sullivan O."/>
            <person name="Ritari J."/>
            <person name="Douillard F.P."/>
            <person name="Paul Ross R."/>
            <person name="Yang R."/>
            <person name="Briner A.E."/>
            <person name="Felis G.E."/>
            <person name="de Vos W.M."/>
            <person name="Barrangou R."/>
            <person name="Klaenhammer T.R."/>
            <person name="Caufield P.W."/>
            <person name="Cui Y."/>
            <person name="Zhang H."/>
            <person name="O'Toole P.W."/>
        </authorList>
    </citation>
    <scope>NUCLEOTIDE SEQUENCE [LARGE SCALE GENOMIC DNA]</scope>
    <source>
        <strain evidence="1 2">DSM 23365</strain>
    </source>
</reference>
<keyword evidence="2" id="KW-1185">Reference proteome</keyword>
<dbReference type="EMBL" id="AYZM01000165">
    <property type="protein sequence ID" value="KRN18110.1"/>
    <property type="molecule type" value="Genomic_DNA"/>
</dbReference>
<accession>A0A0R2EPA9</accession>
<dbReference type="RefSeq" id="WP_054736164.1">
    <property type="nucleotide sequence ID" value="NZ_AYZM01000165.1"/>
</dbReference>
<evidence type="ECO:0008006" key="3">
    <source>
        <dbReference type="Google" id="ProtNLM"/>
    </source>
</evidence>
<name>A0A0R2EPA9_9LACO</name>
<dbReference type="AlphaFoldDB" id="A0A0R2EPA9"/>
<dbReference type="Pfam" id="PF07997">
    <property type="entry name" value="DUF1694"/>
    <property type="match status" value="1"/>
</dbReference>
<gene>
    <name evidence="1" type="ORF">FD14_GL002411</name>
</gene>
<dbReference type="PATRIC" id="fig|1423804.4.peg.2607"/>
<dbReference type="SUPFAM" id="SSF160515">
    <property type="entry name" value="YueI-like"/>
    <property type="match status" value="1"/>
</dbReference>
<comment type="caution">
    <text evidence="1">The sequence shown here is derived from an EMBL/GenBank/DDBJ whole genome shotgun (WGS) entry which is preliminary data.</text>
</comment>
<dbReference type="PIRSF" id="PIRSF034303">
    <property type="entry name" value="DUF1694"/>
    <property type="match status" value="1"/>
</dbReference>